<name>A0ABV1HXF7_9FIRM</name>
<evidence type="ECO:0000313" key="2">
    <source>
        <dbReference type="EMBL" id="MEQ2577594.1"/>
    </source>
</evidence>
<protein>
    <submittedName>
        <fullName evidence="2">Uncharacterized protein</fullName>
    </submittedName>
</protein>
<reference evidence="2 3" key="1">
    <citation type="submission" date="2024-03" db="EMBL/GenBank/DDBJ databases">
        <title>Human intestinal bacterial collection.</title>
        <authorList>
            <person name="Pauvert C."/>
            <person name="Hitch T.C.A."/>
            <person name="Clavel T."/>
        </authorList>
    </citation>
    <scope>NUCLEOTIDE SEQUENCE [LARGE SCALE GENOMIC DNA]</scope>
    <source>
        <strain evidence="2 3">CLA-AA-H78B</strain>
    </source>
</reference>
<keyword evidence="1" id="KW-1133">Transmembrane helix</keyword>
<dbReference type="EMBL" id="JBBMFC010000002">
    <property type="protein sequence ID" value="MEQ2577594.1"/>
    <property type="molecule type" value="Genomic_DNA"/>
</dbReference>
<keyword evidence="3" id="KW-1185">Reference proteome</keyword>
<organism evidence="2 3">
    <name type="scientific">Hominiventricola aquisgranensis</name>
    <dbReference type="NCBI Taxonomy" id="3133164"/>
    <lineage>
        <taxon>Bacteria</taxon>
        <taxon>Bacillati</taxon>
        <taxon>Bacillota</taxon>
        <taxon>Clostridia</taxon>
        <taxon>Lachnospirales</taxon>
        <taxon>Lachnospiraceae</taxon>
        <taxon>Hominiventricola</taxon>
    </lineage>
</organism>
<sequence length="67" mass="7702">MSDTLFTRDNLDSCLKELAKEFRKINGSRIPAEIILIGGASVLINYGFREMTYMVVMIRFQSLHAYL</sequence>
<dbReference type="RefSeq" id="WP_349143617.1">
    <property type="nucleotide sequence ID" value="NZ_JBBMFC010000002.1"/>
</dbReference>
<feature type="transmembrane region" description="Helical" evidence="1">
    <location>
        <begin position="30"/>
        <end position="48"/>
    </location>
</feature>
<keyword evidence="1" id="KW-0812">Transmembrane</keyword>
<keyword evidence="1" id="KW-0472">Membrane</keyword>
<gene>
    <name evidence="2" type="ORF">WMO62_01905</name>
</gene>
<evidence type="ECO:0000313" key="3">
    <source>
        <dbReference type="Proteomes" id="UP001470288"/>
    </source>
</evidence>
<dbReference type="Proteomes" id="UP001470288">
    <property type="component" value="Unassembled WGS sequence"/>
</dbReference>
<accession>A0ABV1HXF7</accession>
<comment type="caution">
    <text evidence="2">The sequence shown here is derived from an EMBL/GenBank/DDBJ whole genome shotgun (WGS) entry which is preliminary data.</text>
</comment>
<evidence type="ECO:0000256" key="1">
    <source>
        <dbReference type="SAM" id="Phobius"/>
    </source>
</evidence>
<proteinExistence type="predicted"/>